<dbReference type="KEGG" id="asul:DFR86_01450"/>
<dbReference type="AlphaFoldDB" id="A0A2U9IJX8"/>
<dbReference type="InterPro" id="IPR005829">
    <property type="entry name" value="Sugar_transporter_CS"/>
</dbReference>
<reference evidence="7 8" key="1">
    <citation type="submission" date="2018-05" db="EMBL/GenBank/DDBJ databases">
        <title>Complete Genome Sequences of Extremely Thermoacidophilic, Metal-Mobilizing Type-Strain Members of the Archaeal Family Sulfolobaceae: Acidianus brierleyi DSM-1651T, Acidianus sulfidivorans DSM-18786T, Metallosphaera hakonensis DSM-7519T, and Metallosphaera prunae DSM-10039T.</title>
        <authorList>
            <person name="Counts J.A."/>
            <person name="Kelly R.M."/>
        </authorList>
    </citation>
    <scope>NUCLEOTIDE SEQUENCE [LARGE SCALE GENOMIC DNA]</scope>
    <source>
        <strain evidence="7 8">JP7</strain>
    </source>
</reference>
<evidence type="ECO:0000256" key="5">
    <source>
        <dbReference type="SAM" id="Phobius"/>
    </source>
</evidence>
<dbReference type="OrthoDB" id="117970at2157"/>
<dbReference type="InterPro" id="IPR020846">
    <property type="entry name" value="MFS_dom"/>
</dbReference>
<comment type="subcellular location">
    <subcellularLocation>
        <location evidence="1">Membrane</location>
        <topology evidence="1">Multi-pass membrane protein</topology>
    </subcellularLocation>
</comment>
<keyword evidence="4 5" id="KW-0472">Membrane</keyword>
<dbReference type="PROSITE" id="PS50850">
    <property type="entry name" value="MFS"/>
    <property type="match status" value="1"/>
</dbReference>
<dbReference type="PRINTS" id="PR00171">
    <property type="entry name" value="SUGRTRNSPORT"/>
</dbReference>
<organism evidence="7 8">
    <name type="scientific">Acidianus sulfidivorans JP7</name>
    <dbReference type="NCBI Taxonomy" id="619593"/>
    <lineage>
        <taxon>Archaea</taxon>
        <taxon>Thermoproteota</taxon>
        <taxon>Thermoprotei</taxon>
        <taxon>Sulfolobales</taxon>
        <taxon>Sulfolobaceae</taxon>
        <taxon>Acidianus</taxon>
    </lineage>
</organism>
<dbReference type="InterPro" id="IPR036259">
    <property type="entry name" value="MFS_trans_sf"/>
</dbReference>
<dbReference type="PROSITE" id="PS00216">
    <property type="entry name" value="SUGAR_TRANSPORT_1"/>
    <property type="match status" value="1"/>
</dbReference>
<keyword evidence="3 5" id="KW-1133">Transmembrane helix</keyword>
<dbReference type="Pfam" id="PF00083">
    <property type="entry name" value="Sugar_tr"/>
    <property type="match status" value="1"/>
</dbReference>
<feature type="transmembrane region" description="Helical" evidence="5">
    <location>
        <begin position="297"/>
        <end position="316"/>
    </location>
</feature>
<feature type="transmembrane region" description="Helical" evidence="5">
    <location>
        <begin position="50"/>
        <end position="70"/>
    </location>
</feature>
<dbReference type="CDD" id="cd17316">
    <property type="entry name" value="MFS_SV2_like"/>
    <property type="match status" value="1"/>
</dbReference>
<evidence type="ECO:0000256" key="4">
    <source>
        <dbReference type="ARBA" id="ARBA00023136"/>
    </source>
</evidence>
<keyword evidence="8" id="KW-1185">Reference proteome</keyword>
<evidence type="ECO:0000256" key="1">
    <source>
        <dbReference type="ARBA" id="ARBA00004141"/>
    </source>
</evidence>
<feature type="transmembrane region" description="Helical" evidence="5">
    <location>
        <begin position="322"/>
        <end position="344"/>
    </location>
</feature>
<sequence length="427" mass="46626">MMDFNNLPGRIRAFFLSSGGFLLDGYDLSVISFAVPFISKQFSLNSSQTGLITASSLIGMLLGSLLFGFLSDKVGRKKLMSIDLIFFSIFALTSAISTNFYQLFISRLLLGIGIGGDYPISSTLTSEYSPAKDRGKYLVGAVTMYWVGTLISAIANLSFLPLGSIFWRYSFIVGSILSLPIILGRIKLSESPRWLVSKGLLSGNGIPTREEENKNIKGILDLFEKTNLISLLISVSLIWFLFDVAAYGIGLYYPYILHEFAFPSNYEVIYGTIAISIGAIIGYIISILIIDSIGRRVVLLAGLASMGIILLIGGLIRISGFILVPYFMIFVAMEQWAGAVTLFYPAEIFPTPVRSTAQGFATGISRIGAILGVYYFPTLVKILGFSTSLVFFSVASFIALGLSLVYVKETKRKSLEEISVSSSTQKV</sequence>
<feature type="transmembrane region" description="Helical" evidence="5">
    <location>
        <begin position="268"/>
        <end position="290"/>
    </location>
</feature>
<proteinExistence type="predicted"/>
<gene>
    <name evidence="7" type="ORF">DFR86_01450</name>
</gene>
<dbReference type="EMBL" id="CP029288">
    <property type="protein sequence ID" value="AWR96341.1"/>
    <property type="molecule type" value="Genomic_DNA"/>
</dbReference>
<feature type="transmembrane region" description="Helical" evidence="5">
    <location>
        <begin position="382"/>
        <end position="407"/>
    </location>
</feature>
<feature type="transmembrane region" description="Helical" evidence="5">
    <location>
        <begin position="356"/>
        <end position="376"/>
    </location>
</feature>
<feature type="transmembrane region" description="Helical" evidence="5">
    <location>
        <begin position="137"/>
        <end position="159"/>
    </location>
</feature>
<evidence type="ECO:0000259" key="6">
    <source>
        <dbReference type="PROSITE" id="PS50850"/>
    </source>
</evidence>
<keyword evidence="2 5" id="KW-0812">Transmembrane</keyword>
<accession>A0A2U9IJX8</accession>
<feature type="transmembrane region" description="Helical" evidence="5">
    <location>
        <begin position="228"/>
        <end position="256"/>
    </location>
</feature>
<dbReference type="PROSITE" id="PS00217">
    <property type="entry name" value="SUGAR_TRANSPORT_2"/>
    <property type="match status" value="1"/>
</dbReference>
<evidence type="ECO:0000313" key="7">
    <source>
        <dbReference type="EMBL" id="AWR96341.1"/>
    </source>
</evidence>
<dbReference type="InterPro" id="IPR003663">
    <property type="entry name" value="Sugar/inositol_transpt"/>
</dbReference>
<dbReference type="Proteomes" id="UP000248410">
    <property type="component" value="Chromosome"/>
</dbReference>
<feature type="domain" description="Major facilitator superfamily (MFS) profile" evidence="6">
    <location>
        <begin position="13"/>
        <end position="411"/>
    </location>
</feature>
<feature type="transmembrane region" description="Helical" evidence="5">
    <location>
        <begin position="82"/>
        <end position="102"/>
    </location>
</feature>
<dbReference type="InterPro" id="IPR005828">
    <property type="entry name" value="MFS_sugar_transport-like"/>
</dbReference>
<dbReference type="GO" id="GO:0046943">
    <property type="term" value="F:carboxylic acid transmembrane transporter activity"/>
    <property type="evidence" value="ECO:0007669"/>
    <property type="project" value="TreeGrafter"/>
</dbReference>
<evidence type="ECO:0000313" key="8">
    <source>
        <dbReference type="Proteomes" id="UP000248410"/>
    </source>
</evidence>
<name>A0A2U9IJX8_9CREN</name>
<dbReference type="PANTHER" id="PTHR23508">
    <property type="entry name" value="CARBOXYLIC ACID TRANSPORTER PROTEIN HOMOLOG"/>
    <property type="match status" value="1"/>
</dbReference>
<protein>
    <submittedName>
        <fullName evidence="7">MFS transporter</fullName>
    </submittedName>
</protein>
<dbReference type="GO" id="GO:0005886">
    <property type="term" value="C:plasma membrane"/>
    <property type="evidence" value="ECO:0007669"/>
    <property type="project" value="TreeGrafter"/>
</dbReference>
<dbReference type="Gene3D" id="1.20.1250.20">
    <property type="entry name" value="MFS general substrate transporter like domains"/>
    <property type="match status" value="1"/>
</dbReference>
<dbReference type="SUPFAM" id="SSF103473">
    <property type="entry name" value="MFS general substrate transporter"/>
    <property type="match status" value="1"/>
</dbReference>
<dbReference type="PANTHER" id="PTHR23508:SF10">
    <property type="entry name" value="CARBOXYLIC ACID TRANSPORTER PROTEIN HOMOLOG"/>
    <property type="match status" value="1"/>
</dbReference>
<evidence type="ECO:0000256" key="3">
    <source>
        <dbReference type="ARBA" id="ARBA00022989"/>
    </source>
</evidence>
<evidence type="ECO:0000256" key="2">
    <source>
        <dbReference type="ARBA" id="ARBA00022692"/>
    </source>
</evidence>